<feature type="domain" description="HTH araC/xylS-type" evidence="4">
    <location>
        <begin position="149"/>
        <end position="247"/>
    </location>
</feature>
<protein>
    <recommendedName>
        <fullName evidence="4">HTH araC/xylS-type domain-containing protein</fullName>
    </recommendedName>
</protein>
<dbReference type="SMART" id="SM00342">
    <property type="entry name" value="HTH_ARAC"/>
    <property type="match status" value="1"/>
</dbReference>
<dbReference type="InterPro" id="IPR018060">
    <property type="entry name" value="HTH_AraC"/>
</dbReference>
<evidence type="ECO:0000256" key="2">
    <source>
        <dbReference type="ARBA" id="ARBA00023125"/>
    </source>
</evidence>
<name>A0ABQ1NH81_9ENTE</name>
<keyword evidence="1" id="KW-0805">Transcription regulation</keyword>
<dbReference type="PROSITE" id="PS01124">
    <property type="entry name" value="HTH_ARAC_FAMILY_2"/>
    <property type="match status" value="1"/>
</dbReference>
<evidence type="ECO:0000256" key="3">
    <source>
        <dbReference type="ARBA" id="ARBA00023163"/>
    </source>
</evidence>
<dbReference type="InterPro" id="IPR020449">
    <property type="entry name" value="Tscrpt_reg_AraC-type_HTH"/>
</dbReference>
<dbReference type="SUPFAM" id="SSF46689">
    <property type="entry name" value="Homeodomain-like"/>
    <property type="match status" value="1"/>
</dbReference>
<evidence type="ECO:0000313" key="5">
    <source>
        <dbReference type="EMBL" id="GGC77168.1"/>
    </source>
</evidence>
<gene>
    <name evidence="5" type="ORF">GCM10011573_03520</name>
</gene>
<dbReference type="Gene3D" id="1.10.10.60">
    <property type="entry name" value="Homeodomain-like"/>
    <property type="match status" value="2"/>
</dbReference>
<keyword evidence="2" id="KW-0238">DNA-binding</keyword>
<dbReference type="Proteomes" id="UP000630615">
    <property type="component" value="Unassembled WGS sequence"/>
</dbReference>
<comment type="caution">
    <text evidence="5">The sequence shown here is derived from an EMBL/GenBank/DDBJ whole genome shotgun (WGS) entry which is preliminary data.</text>
</comment>
<sequence length="282" mass="33665">MHNEQGLKTTITKFQTIELEEKMLHLNKELTLLLVVSGQIELILLDQYIVLKKGEIYLLNKNEVMSIFSSTNNQVISVELNLTPEKWMHCQFKQSRPLTISNEKIYQEIIRCVLYKENPQRLMKLLLRNQIVFIENALRDDSSSFKDFSEILEYIHKNYTEECCLEKLTEYFMLDKYTLFQKFRKNTGLTMQIYLREVRLFYSVCLLKETNTKIMDIALDTGFSSLRAFNKSFKEKFGLPPLSFRKQHKLCQKNREREGDFEQIEQFLKRKAIKIPERVKKM</sequence>
<dbReference type="PANTHER" id="PTHR43280">
    <property type="entry name" value="ARAC-FAMILY TRANSCRIPTIONAL REGULATOR"/>
    <property type="match status" value="1"/>
</dbReference>
<accession>A0ABQ1NH81</accession>
<organism evidence="5 6">
    <name type="scientific">Enterococcus wangshanyuanii</name>
    <dbReference type="NCBI Taxonomy" id="2005703"/>
    <lineage>
        <taxon>Bacteria</taxon>
        <taxon>Bacillati</taxon>
        <taxon>Bacillota</taxon>
        <taxon>Bacilli</taxon>
        <taxon>Lactobacillales</taxon>
        <taxon>Enterococcaceae</taxon>
        <taxon>Enterococcus</taxon>
    </lineage>
</organism>
<dbReference type="PANTHER" id="PTHR43280:SF2">
    <property type="entry name" value="HTH-TYPE TRANSCRIPTIONAL REGULATOR EXSA"/>
    <property type="match status" value="1"/>
</dbReference>
<dbReference type="Pfam" id="PF12833">
    <property type="entry name" value="HTH_18"/>
    <property type="match status" value="1"/>
</dbReference>
<dbReference type="EMBL" id="BMKI01000001">
    <property type="protein sequence ID" value="GGC77168.1"/>
    <property type="molecule type" value="Genomic_DNA"/>
</dbReference>
<evidence type="ECO:0000256" key="1">
    <source>
        <dbReference type="ARBA" id="ARBA00023015"/>
    </source>
</evidence>
<evidence type="ECO:0000313" key="6">
    <source>
        <dbReference type="Proteomes" id="UP000630615"/>
    </source>
</evidence>
<evidence type="ECO:0000259" key="4">
    <source>
        <dbReference type="PROSITE" id="PS01124"/>
    </source>
</evidence>
<dbReference type="InterPro" id="IPR018062">
    <property type="entry name" value="HTH_AraC-typ_CS"/>
</dbReference>
<keyword evidence="6" id="KW-1185">Reference proteome</keyword>
<dbReference type="PROSITE" id="PS00041">
    <property type="entry name" value="HTH_ARAC_FAMILY_1"/>
    <property type="match status" value="1"/>
</dbReference>
<keyword evidence="3" id="KW-0804">Transcription</keyword>
<reference evidence="6" key="1">
    <citation type="journal article" date="2019" name="Int. J. Syst. Evol. Microbiol.">
        <title>The Global Catalogue of Microorganisms (GCM) 10K type strain sequencing project: providing services to taxonomists for standard genome sequencing and annotation.</title>
        <authorList>
            <consortium name="The Broad Institute Genomics Platform"/>
            <consortium name="The Broad Institute Genome Sequencing Center for Infectious Disease"/>
            <person name="Wu L."/>
            <person name="Ma J."/>
        </authorList>
    </citation>
    <scope>NUCLEOTIDE SEQUENCE [LARGE SCALE GENOMIC DNA]</scope>
    <source>
        <strain evidence="6">CGMCC 1.15942</strain>
    </source>
</reference>
<proteinExistence type="predicted"/>
<dbReference type="PRINTS" id="PR00032">
    <property type="entry name" value="HTHARAC"/>
</dbReference>
<dbReference type="InterPro" id="IPR009057">
    <property type="entry name" value="Homeodomain-like_sf"/>
</dbReference>